<dbReference type="OMA" id="RANCITD"/>
<dbReference type="InterPro" id="IPR014842">
    <property type="entry name" value="AFT"/>
</dbReference>
<dbReference type="InterPro" id="IPR052579">
    <property type="entry name" value="Zinc_finger_SWIM"/>
</dbReference>
<protein>
    <recommendedName>
        <fullName evidence="3">Protein FAR1-RELATED SEQUENCE</fullName>
    </recommendedName>
</protein>
<name>A0A200PP00_MACCD</name>
<evidence type="ECO:0000313" key="2">
    <source>
        <dbReference type="Proteomes" id="UP000195402"/>
    </source>
</evidence>
<gene>
    <name evidence="1" type="ORF">BVC80_9069g45</name>
</gene>
<dbReference type="AlphaFoldDB" id="A0A200PP00"/>
<dbReference type="Proteomes" id="UP000195402">
    <property type="component" value="Unassembled WGS sequence"/>
</dbReference>
<sequence length="373" mass="42528">MIQAIDNQLEIEPIVEDHVDLSERFITDKIFESRQELIDWAKETGKEVGTVIVTKRSDFVTGRRPRLLLGCERAGKYRAPKPRAEKKGERKKVGTKLCGCPFLLRGLFQVGSQDKWKVKVDCGRHNHPLVRFFEGKSSVGKLTAEERKIVEEMSASGLKLKQALTVIKSRNPTNASTIRTHSRLKKQLGTSNYDILGMWRIMHPLMNLQFAAIKASFETSMKEIQHRHQINVLKDVRGVISIAAMDIILEEKKRGGNIELDAVACGCALRRTHGLPCAHELVMYVKEGSFIPLSSIHPIWKKLSALPDEQKRVDLESHPEFHIFIKHFNESCDDRKVYLLERLKELADPETTLERLKELANPQTTLVIPKDRS</sequence>
<dbReference type="GO" id="GO:0010106">
    <property type="term" value="P:cellular response to iron ion starvation"/>
    <property type="evidence" value="ECO:0007669"/>
    <property type="project" value="InterPro"/>
</dbReference>
<reference evidence="1 2" key="1">
    <citation type="journal article" date="2017" name="Mol. Plant">
        <title>The Genome of Medicinal Plant Macleaya cordata Provides New Insights into Benzylisoquinoline Alkaloids Metabolism.</title>
        <authorList>
            <person name="Liu X."/>
            <person name="Liu Y."/>
            <person name="Huang P."/>
            <person name="Ma Y."/>
            <person name="Qing Z."/>
            <person name="Tang Q."/>
            <person name="Cao H."/>
            <person name="Cheng P."/>
            <person name="Zheng Y."/>
            <person name="Yuan Z."/>
            <person name="Zhou Y."/>
            <person name="Liu J."/>
            <person name="Tang Z."/>
            <person name="Zhuo Y."/>
            <person name="Zhang Y."/>
            <person name="Yu L."/>
            <person name="Huang J."/>
            <person name="Yang P."/>
            <person name="Peng Q."/>
            <person name="Zhang J."/>
            <person name="Jiang W."/>
            <person name="Zhang Z."/>
            <person name="Lin K."/>
            <person name="Ro D.K."/>
            <person name="Chen X."/>
            <person name="Xiong X."/>
            <person name="Shang Y."/>
            <person name="Huang S."/>
            <person name="Zeng J."/>
        </authorList>
    </citation>
    <scope>NUCLEOTIDE SEQUENCE [LARGE SCALE GENOMIC DNA]</scope>
    <source>
        <strain evidence="2">cv. BLH2017</strain>
        <tissue evidence="1">Root</tissue>
    </source>
</reference>
<dbReference type="PANTHER" id="PTHR31569">
    <property type="entry name" value="SWIM-TYPE DOMAIN-CONTAINING PROTEIN"/>
    <property type="match status" value="1"/>
</dbReference>
<proteinExistence type="predicted"/>
<dbReference type="Pfam" id="PF08731">
    <property type="entry name" value="AFT"/>
    <property type="match status" value="1"/>
</dbReference>
<organism evidence="1 2">
    <name type="scientific">Macleaya cordata</name>
    <name type="common">Five-seeded plume-poppy</name>
    <name type="synonym">Bocconia cordata</name>
    <dbReference type="NCBI Taxonomy" id="56857"/>
    <lineage>
        <taxon>Eukaryota</taxon>
        <taxon>Viridiplantae</taxon>
        <taxon>Streptophyta</taxon>
        <taxon>Embryophyta</taxon>
        <taxon>Tracheophyta</taxon>
        <taxon>Spermatophyta</taxon>
        <taxon>Magnoliopsida</taxon>
        <taxon>Ranunculales</taxon>
        <taxon>Papaveraceae</taxon>
        <taxon>Papaveroideae</taxon>
        <taxon>Macleaya</taxon>
    </lineage>
</organism>
<accession>A0A200PP00</accession>
<dbReference type="InParanoid" id="A0A200PP00"/>
<keyword evidence="2" id="KW-1185">Reference proteome</keyword>
<dbReference type="OrthoDB" id="2422440at2759"/>
<dbReference type="PANTHER" id="PTHR31569:SF4">
    <property type="entry name" value="SWIM-TYPE DOMAIN-CONTAINING PROTEIN"/>
    <property type="match status" value="1"/>
</dbReference>
<evidence type="ECO:0008006" key="3">
    <source>
        <dbReference type="Google" id="ProtNLM"/>
    </source>
</evidence>
<evidence type="ECO:0000313" key="1">
    <source>
        <dbReference type="EMBL" id="OUZ99935.1"/>
    </source>
</evidence>
<dbReference type="GO" id="GO:0000981">
    <property type="term" value="F:DNA-binding transcription factor activity, RNA polymerase II-specific"/>
    <property type="evidence" value="ECO:0007669"/>
    <property type="project" value="InterPro"/>
</dbReference>
<comment type="caution">
    <text evidence="1">The sequence shown here is derived from an EMBL/GenBank/DDBJ whole genome shotgun (WGS) entry which is preliminary data.</text>
</comment>
<dbReference type="GO" id="GO:0045944">
    <property type="term" value="P:positive regulation of transcription by RNA polymerase II"/>
    <property type="evidence" value="ECO:0007669"/>
    <property type="project" value="InterPro"/>
</dbReference>
<dbReference type="EMBL" id="MVGT01004386">
    <property type="protein sequence ID" value="OUZ99935.1"/>
    <property type="molecule type" value="Genomic_DNA"/>
</dbReference>